<keyword evidence="7" id="KW-0378">Hydrolase</keyword>
<accession>A0ABW3U2W5</accession>
<feature type="transmembrane region" description="Helical" evidence="12">
    <location>
        <begin position="169"/>
        <end position="187"/>
    </location>
</feature>
<evidence type="ECO:0000256" key="1">
    <source>
        <dbReference type="ARBA" id="ARBA00001947"/>
    </source>
</evidence>
<evidence type="ECO:0000256" key="5">
    <source>
        <dbReference type="ARBA" id="ARBA00022692"/>
    </source>
</evidence>
<evidence type="ECO:0000256" key="2">
    <source>
        <dbReference type="ARBA" id="ARBA00004141"/>
    </source>
</evidence>
<dbReference type="PANTHER" id="PTHR39188:SF3">
    <property type="entry name" value="STAGE IV SPORULATION PROTEIN FB"/>
    <property type="match status" value="1"/>
</dbReference>
<evidence type="ECO:0000259" key="13">
    <source>
        <dbReference type="Pfam" id="PF02163"/>
    </source>
</evidence>
<name>A0ABW3U2W5_9BACL</name>
<evidence type="ECO:0000256" key="6">
    <source>
        <dbReference type="ARBA" id="ARBA00022723"/>
    </source>
</evidence>
<reference evidence="15" key="1">
    <citation type="journal article" date="2019" name="Int. J. Syst. Evol. Microbiol.">
        <title>The Global Catalogue of Microorganisms (GCM) 10K type strain sequencing project: providing services to taxonomists for standard genome sequencing and annotation.</title>
        <authorList>
            <consortium name="The Broad Institute Genomics Platform"/>
            <consortium name="The Broad Institute Genome Sequencing Center for Infectious Disease"/>
            <person name="Wu L."/>
            <person name="Ma J."/>
        </authorList>
    </citation>
    <scope>NUCLEOTIDE SEQUENCE [LARGE SCALE GENOMIC DNA]</scope>
    <source>
        <strain evidence="15">CCUG 53915</strain>
    </source>
</reference>
<dbReference type="Pfam" id="PF02163">
    <property type="entry name" value="Peptidase_M50"/>
    <property type="match status" value="1"/>
</dbReference>
<feature type="transmembrane region" description="Helical" evidence="12">
    <location>
        <begin position="144"/>
        <end position="163"/>
    </location>
</feature>
<feature type="transmembrane region" description="Helical" evidence="12">
    <location>
        <begin position="109"/>
        <end position="132"/>
    </location>
</feature>
<dbReference type="SUPFAM" id="SSF140990">
    <property type="entry name" value="FtsH protease domain-like"/>
    <property type="match status" value="1"/>
</dbReference>
<evidence type="ECO:0000256" key="9">
    <source>
        <dbReference type="ARBA" id="ARBA00022989"/>
    </source>
</evidence>
<evidence type="ECO:0000256" key="8">
    <source>
        <dbReference type="ARBA" id="ARBA00022833"/>
    </source>
</evidence>
<feature type="transmembrane region" description="Helical" evidence="12">
    <location>
        <begin position="76"/>
        <end position="97"/>
    </location>
</feature>
<evidence type="ECO:0000256" key="3">
    <source>
        <dbReference type="ARBA" id="ARBA00007931"/>
    </source>
</evidence>
<keyword evidence="8" id="KW-0862">Zinc</keyword>
<dbReference type="PANTHER" id="PTHR39188">
    <property type="entry name" value="MEMBRANE-ASSOCIATED ZINC METALLOPROTEASE M50B"/>
    <property type="match status" value="1"/>
</dbReference>
<proteinExistence type="inferred from homology"/>
<evidence type="ECO:0000256" key="10">
    <source>
        <dbReference type="ARBA" id="ARBA00023049"/>
    </source>
</evidence>
<comment type="caution">
    <text evidence="14">The sequence shown here is derived from an EMBL/GenBank/DDBJ whole genome shotgun (WGS) entry which is preliminary data.</text>
</comment>
<dbReference type="Proteomes" id="UP001597231">
    <property type="component" value="Unassembled WGS sequence"/>
</dbReference>
<evidence type="ECO:0000256" key="11">
    <source>
        <dbReference type="ARBA" id="ARBA00023136"/>
    </source>
</evidence>
<keyword evidence="5 12" id="KW-0812">Transmembrane</keyword>
<keyword evidence="10 14" id="KW-0482">Metalloprotease</keyword>
<dbReference type="EMBL" id="JBHTLT010000133">
    <property type="protein sequence ID" value="MFD1206984.1"/>
    <property type="molecule type" value="Genomic_DNA"/>
</dbReference>
<comment type="cofactor">
    <cofactor evidence="1">
        <name>Zn(2+)</name>
        <dbReference type="ChEBI" id="CHEBI:29105"/>
    </cofactor>
</comment>
<keyword evidence="4" id="KW-0645">Protease</keyword>
<keyword evidence="11 12" id="KW-0472">Membrane</keyword>
<comment type="similarity">
    <text evidence="3">Belongs to the peptidase M50B family.</text>
</comment>
<keyword evidence="9 12" id="KW-1133">Transmembrane helix</keyword>
<evidence type="ECO:0000256" key="4">
    <source>
        <dbReference type="ARBA" id="ARBA00022670"/>
    </source>
</evidence>
<evidence type="ECO:0000313" key="15">
    <source>
        <dbReference type="Proteomes" id="UP001597231"/>
    </source>
</evidence>
<evidence type="ECO:0000313" key="14">
    <source>
        <dbReference type="EMBL" id="MFD1206984.1"/>
    </source>
</evidence>
<keyword evidence="6" id="KW-0479">Metal-binding</keyword>
<dbReference type="GO" id="GO:0008237">
    <property type="term" value="F:metallopeptidase activity"/>
    <property type="evidence" value="ECO:0007669"/>
    <property type="project" value="UniProtKB-KW"/>
</dbReference>
<gene>
    <name evidence="14" type="ORF">ACFQ38_17945</name>
</gene>
<dbReference type="RefSeq" id="WP_336824445.1">
    <property type="nucleotide sequence ID" value="NZ_JBHTLT010000133.1"/>
</dbReference>
<evidence type="ECO:0000256" key="7">
    <source>
        <dbReference type="ARBA" id="ARBA00022801"/>
    </source>
</evidence>
<protein>
    <submittedName>
        <fullName evidence="14">Metalloprotease</fullName>
    </submittedName>
</protein>
<feature type="transmembrane region" description="Helical" evidence="12">
    <location>
        <begin position="12"/>
        <end position="34"/>
    </location>
</feature>
<comment type="subcellular location">
    <subcellularLocation>
        <location evidence="2">Membrane</location>
        <topology evidence="2">Multi-pass membrane protein</topology>
    </subcellularLocation>
</comment>
<keyword evidence="15" id="KW-1185">Reference proteome</keyword>
<feature type="domain" description="Peptidase M50" evidence="13">
    <location>
        <begin position="24"/>
        <end position="92"/>
    </location>
</feature>
<organism evidence="14 15">
    <name type="scientific">Sporosarcina contaminans</name>
    <dbReference type="NCBI Taxonomy" id="633403"/>
    <lineage>
        <taxon>Bacteria</taxon>
        <taxon>Bacillati</taxon>
        <taxon>Bacillota</taxon>
        <taxon>Bacilli</taxon>
        <taxon>Bacillales</taxon>
        <taxon>Caryophanaceae</taxon>
        <taxon>Sporosarcina</taxon>
    </lineage>
</organism>
<dbReference type="InterPro" id="IPR008915">
    <property type="entry name" value="Peptidase_M50"/>
</dbReference>
<dbReference type="InterPro" id="IPR037219">
    <property type="entry name" value="Peptidase_M41-like"/>
</dbReference>
<sequence>MKFRLHPILLPFFLFLAFTGGLAFYALIFISLLLHEAGHIIAARINGMSVRSVTIMPYGGEMRIAKRYLYSKKARFFVAIGGPIATLIVLLAAKLIPFVGDDQVVQIQMAILCLNVLPVLPLDGGQAICALMEKSNDPYRIRSAYYLFSIGFFLAVIIIIGYWLPQSLLYVLLALFLLSQNIVAFRFRKYEFAYENLMRNRLT</sequence>
<evidence type="ECO:0000256" key="12">
    <source>
        <dbReference type="SAM" id="Phobius"/>
    </source>
</evidence>